<reference evidence="2 3" key="1">
    <citation type="journal article" date="2016" name="Nat. Commun.">
        <title>Thousands of microbial genomes shed light on interconnected biogeochemical processes in an aquifer system.</title>
        <authorList>
            <person name="Anantharaman K."/>
            <person name="Brown C.T."/>
            <person name="Hug L.A."/>
            <person name="Sharon I."/>
            <person name="Castelle C.J."/>
            <person name="Probst A.J."/>
            <person name="Thomas B.C."/>
            <person name="Singh A."/>
            <person name="Wilkins M.J."/>
            <person name="Karaoz U."/>
            <person name="Brodie E.L."/>
            <person name="Williams K.H."/>
            <person name="Hubbard S.S."/>
            <person name="Banfield J.F."/>
        </authorList>
    </citation>
    <scope>NUCLEOTIDE SEQUENCE [LARGE SCALE GENOMIC DNA]</scope>
</reference>
<sequence>MLRTFLKGTSWGLSELVWKHSRRQILPLALIEKLAAIAIVPFAFWFGVGVLLLVALVGVKLFAEQQMAVFWGDYSGGKGRK</sequence>
<organism evidence="2 3">
    <name type="scientific">Candidatus Woykebacteria bacterium RIFCSPHIGHO2_12_FULL_45_10</name>
    <dbReference type="NCBI Taxonomy" id="1802603"/>
    <lineage>
        <taxon>Bacteria</taxon>
        <taxon>Candidatus Woykeibacteriota</taxon>
    </lineage>
</organism>
<dbReference type="AlphaFoldDB" id="A0A1G1WR13"/>
<keyword evidence="1" id="KW-0812">Transmembrane</keyword>
<proteinExistence type="predicted"/>
<accession>A0A1G1WR13</accession>
<evidence type="ECO:0000256" key="1">
    <source>
        <dbReference type="SAM" id="Phobius"/>
    </source>
</evidence>
<name>A0A1G1WR13_9BACT</name>
<keyword evidence="1" id="KW-1133">Transmembrane helix</keyword>
<dbReference type="Proteomes" id="UP000178068">
    <property type="component" value="Unassembled WGS sequence"/>
</dbReference>
<feature type="transmembrane region" description="Helical" evidence="1">
    <location>
        <begin position="34"/>
        <end position="57"/>
    </location>
</feature>
<dbReference type="EMBL" id="MHCZ01000012">
    <property type="protein sequence ID" value="OGY30182.1"/>
    <property type="molecule type" value="Genomic_DNA"/>
</dbReference>
<comment type="caution">
    <text evidence="2">The sequence shown here is derived from an EMBL/GenBank/DDBJ whole genome shotgun (WGS) entry which is preliminary data.</text>
</comment>
<protein>
    <submittedName>
        <fullName evidence="2">Uncharacterized protein</fullName>
    </submittedName>
</protein>
<keyword evidence="1" id="KW-0472">Membrane</keyword>
<gene>
    <name evidence="2" type="ORF">A3F35_00065</name>
</gene>
<evidence type="ECO:0000313" key="3">
    <source>
        <dbReference type="Proteomes" id="UP000178068"/>
    </source>
</evidence>
<evidence type="ECO:0000313" key="2">
    <source>
        <dbReference type="EMBL" id="OGY30182.1"/>
    </source>
</evidence>